<dbReference type="RefSeq" id="WP_131011857.1">
    <property type="nucleotide sequence ID" value="NZ_SIRE01000003.1"/>
</dbReference>
<dbReference type="Proteomes" id="UP000293142">
    <property type="component" value="Unassembled WGS sequence"/>
</dbReference>
<evidence type="ECO:0000313" key="2">
    <source>
        <dbReference type="EMBL" id="TBL81146.1"/>
    </source>
</evidence>
<accession>A0A4Q9DXL8</accession>
<name>A0A4Q9DXL8_9BACL</name>
<protein>
    <submittedName>
        <fullName evidence="2">Uncharacterized protein</fullName>
    </submittedName>
</protein>
<keyword evidence="1" id="KW-0472">Membrane</keyword>
<keyword evidence="1" id="KW-0812">Transmembrane</keyword>
<keyword evidence="3" id="KW-1185">Reference proteome</keyword>
<dbReference type="OrthoDB" id="2440830at2"/>
<organism evidence="2 3">
    <name type="scientific">Paenibacillus thalictri</name>
    <dbReference type="NCBI Taxonomy" id="2527873"/>
    <lineage>
        <taxon>Bacteria</taxon>
        <taxon>Bacillati</taxon>
        <taxon>Bacillota</taxon>
        <taxon>Bacilli</taxon>
        <taxon>Bacillales</taxon>
        <taxon>Paenibacillaceae</taxon>
        <taxon>Paenibacillus</taxon>
    </lineage>
</organism>
<dbReference type="EMBL" id="SIRE01000003">
    <property type="protein sequence ID" value="TBL81146.1"/>
    <property type="molecule type" value="Genomic_DNA"/>
</dbReference>
<reference evidence="2 3" key="1">
    <citation type="submission" date="2019-02" db="EMBL/GenBank/DDBJ databases">
        <title>Paenibacillus sp. nov., isolated from surface-sterilized tissue of Thalictrum simplex L.</title>
        <authorList>
            <person name="Tuo L."/>
        </authorList>
    </citation>
    <scope>NUCLEOTIDE SEQUENCE [LARGE SCALE GENOMIC DNA]</scope>
    <source>
        <strain evidence="2 3">N2SHLJ1</strain>
    </source>
</reference>
<comment type="caution">
    <text evidence="2">The sequence shown here is derived from an EMBL/GenBank/DDBJ whole genome shotgun (WGS) entry which is preliminary data.</text>
</comment>
<gene>
    <name evidence="2" type="ORF">EYB31_03365</name>
</gene>
<feature type="transmembrane region" description="Helical" evidence="1">
    <location>
        <begin position="32"/>
        <end position="52"/>
    </location>
</feature>
<evidence type="ECO:0000313" key="3">
    <source>
        <dbReference type="Proteomes" id="UP000293142"/>
    </source>
</evidence>
<sequence length="77" mass="8176">MLAVAGILAASVMIVAIEVPSLLKNGQIKELWAFSVLLLLGIGLSVAVALHVDIPNPLNAYIAVFKPVSDFLFAFLK</sequence>
<keyword evidence="1" id="KW-1133">Transmembrane helix</keyword>
<evidence type="ECO:0000256" key="1">
    <source>
        <dbReference type="SAM" id="Phobius"/>
    </source>
</evidence>
<dbReference type="AlphaFoldDB" id="A0A4Q9DXL8"/>
<proteinExistence type="predicted"/>